<feature type="region of interest" description="Disordered" evidence="1">
    <location>
        <begin position="576"/>
        <end position="599"/>
    </location>
</feature>
<feature type="region of interest" description="Disordered" evidence="1">
    <location>
        <begin position="441"/>
        <end position="461"/>
    </location>
</feature>
<evidence type="ECO:0000313" key="3">
    <source>
        <dbReference type="Proteomes" id="UP000684084"/>
    </source>
</evidence>
<dbReference type="EMBL" id="CAGKOT010000028">
    <property type="protein sequence ID" value="CAB5370579.1"/>
    <property type="molecule type" value="Genomic_DNA"/>
</dbReference>
<comment type="caution">
    <text evidence="2">The sequence shown here is derived from an EMBL/GenBank/DDBJ whole genome shotgun (WGS) entry which is preliminary data.</text>
</comment>
<sequence length="896" mass="99681">MDRVREETAPPLVELRIGLTEKFDREACQTIAKQEQPDQFARLIARLGLPEGKPQHREQRDPFQPGFVELARVAGGFDHAALHGVVEHDCPWHVGGLAPQFAVHEIGDPPEEQAERHRAGEIVMHAQPIEFLRACEQDDADRGADHPAVEGHAAIPQLEQTPGGQQLRRIEQRIAQPPAEDDAERGIEHQIIGMAARHRCARLAQQLQQIPPADQDAGDIGDRIPFDLEETQAIRPSGERDAEQTGPADGCRAGGADRPRGTIRLGIRNGRWRRAAADHRRAADLAPLFRALLCESRRAAFPGGGARAADLCRGLCGRAGRREEPDCTPSRCPRRPDRHRDAQFAVMDRVVHGHRDGGRCRDAAQRLVAVRRAGDGGGRGRMPSGLCRPAARQTAGRYRWARCRGGDVEGRDQQPPCGDAGRVQLSGASAGDARYHDCRRQSAGRPARDLAQRAAVPCHRRSAGVPAKLRDGAQTGADAEMGCRRSDAADSGGKDQLFRRCAADELRNPDAPQARRLRPVVGDGLCGGRRATPGRACPPHRRRNGRPQAAARLWPDRDQWRGLRQFPRQLPRQTQFDWPRIGTPGRSRDPGWCGQAGRAGRARRGRYPLDLQLHRILWAARCHRRRLHRRSLFSDRRHRLSGRGWVSVHRRPQEGHHHPRWREYLVPGSRGGDLRASGGGRGSRIRPSRRTFWRSAGRGGAAARGRDADDRGAVRIPVCACCRLQGAAAHLDRRQRLAAPGHREDRQEQGDGFPRTPEDRSSHAADRWWRGDRAGGRLGALAAALFRQSHRRQGRERVRRVAQDRRRWPCHRRRAAGRAWPGRLYHAAANHRRRAGRGLADRRGGSGPVQPALRQCAWRARTVRAAGRRPDQGVARGPCRADGADADRRIDLDPRI</sequence>
<feature type="region of interest" description="Disordered" evidence="1">
    <location>
        <begin position="867"/>
        <end position="896"/>
    </location>
</feature>
<reference evidence="2" key="1">
    <citation type="submission" date="2020-05" db="EMBL/GenBank/DDBJ databases">
        <authorList>
            <person name="Rincon C."/>
            <person name="Sanders R I."/>
            <person name="Robbins C."/>
            <person name="Chaturvedi A."/>
        </authorList>
    </citation>
    <scope>NUCLEOTIDE SEQUENCE</scope>
    <source>
        <strain evidence="2">CHB12</strain>
    </source>
</reference>
<feature type="compositionally biased region" description="Basic and acidic residues" evidence="1">
    <location>
        <begin position="441"/>
        <end position="451"/>
    </location>
</feature>
<accession>A0A916E8E3</accession>
<feature type="compositionally biased region" description="Basic and acidic residues" evidence="1">
    <location>
        <begin position="738"/>
        <end position="749"/>
    </location>
</feature>
<name>A0A916E8E3_9GLOM</name>
<feature type="region of interest" description="Disordered" evidence="1">
    <location>
        <begin position="738"/>
        <end position="767"/>
    </location>
</feature>
<feature type="compositionally biased region" description="Basic and acidic residues" evidence="1">
    <location>
        <begin position="756"/>
        <end position="767"/>
    </location>
</feature>
<feature type="compositionally biased region" description="Basic and acidic residues" evidence="1">
    <location>
        <begin position="882"/>
        <end position="896"/>
    </location>
</feature>
<dbReference type="Proteomes" id="UP000684084">
    <property type="component" value="Unassembled WGS sequence"/>
</dbReference>
<dbReference type="AlphaFoldDB" id="A0A916E8E3"/>
<feature type="region of interest" description="Disordered" evidence="1">
    <location>
        <begin position="520"/>
        <end position="549"/>
    </location>
</feature>
<proteinExistence type="predicted"/>
<evidence type="ECO:0000256" key="1">
    <source>
        <dbReference type="SAM" id="MobiDB-lite"/>
    </source>
</evidence>
<feature type="region of interest" description="Disordered" evidence="1">
    <location>
        <begin position="233"/>
        <end position="262"/>
    </location>
</feature>
<evidence type="ECO:0000313" key="2">
    <source>
        <dbReference type="EMBL" id="CAB5370579.1"/>
    </source>
</evidence>
<gene>
    <name evidence="2" type="ORF">CHRIB12_LOCUS12687</name>
</gene>
<protein>
    <submittedName>
        <fullName evidence="2">Uncharacterized protein</fullName>
    </submittedName>
</protein>
<organism evidence="2 3">
    <name type="scientific">Rhizophagus irregularis</name>
    <dbReference type="NCBI Taxonomy" id="588596"/>
    <lineage>
        <taxon>Eukaryota</taxon>
        <taxon>Fungi</taxon>
        <taxon>Fungi incertae sedis</taxon>
        <taxon>Mucoromycota</taxon>
        <taxon>Glomeromycotina</taxon>
        <taxon>Glomeromycetes</taxon>
        <taxon>Glomerales</taxon>
        <taxon>Glomeraceae</taxon>
        <taxon>Rhizophagus</taxon>
    </lineage>
</organism>